<dbReference type="Proteomes" id="UP000218505">
    <property type="component" value="Chromosome"/>
</dbReference>
<sequence>MGWERGYVMGVLVIGSGYLGGAVAGRLRAGGVDAVVCSRRRPGARAAGGAPWRELDVRDGRACRELVAELAPEGVVVVHGPSDITWCEANPALAREAHVGGARNIADAVEGRHVVLISTDNVFDGTRASSGESDPVSPANAYGAAKLAAERTFLERGSALALRVSLVHGWDPDGLRPNFATTCLRALRDGRELDVPEDHWNTPVHVDDVSAWVVALLGTRRTGVLHLGGPDRLSRLEWARRIATAQGLDAGLLRPVRRADSAYACRPENACLHSERAALLPELAGLAPEGVDVSARRLPREG</sequence>
<keyword evidence="3" id="KW-1185">Reference proteome</keyword>
<proteinExistence type="predicted"/>
<dbReference type="AlphaFoldDB" id="A0A290Z3G9"/>
<gene>
    <name evidence="2" type="ORF">CNX65_09980</name>
</gene>
<dbReference type="Pfam" id="PF04321">
    <property type="entry name" value="RmlD_sub_bind"/>
    <property type="match status" value="1"/>
</dbReference>
<dbReference type="PANTHER" id="PTHR43242">
    <property type="entry name" value="NAD(P)-BINDING ROSSMANN-FOLD SUPERFAMILY PROTEIN"/>
    <property type="match status" value="1"/>
</dbReference>
<evidence type="ECO:0000259" key="1">
    <source>
        <dbReference type="Pfam" id="PF04321"/>
    </source>
</evidence>
<dbReference type="InterPro" id="IPR036291">
    <property type="entry name" value="NAD(P)-bd_dom_sf"/>
</dbReference>
<dbReference type="InterPro" id="IPR029903">
    <property type="entry name" value="RmlD-like-bd"/>
</dbReference>
<feature type="domain" description="RmlD-like substrate binding" evidence="1">
    <location>
        <begin position="9"/>
        <end position="277"/>
    </location>
</feature>
<dbReference type="KEGG" id="apre:CNX65_09980"/>
<dbReference type="SUPFAM" id="SSF51735">
    <property type="entry name" value="NAD(P)-binding Rossmann-fold domains"/>
    <property type="match status" value="1"/>
</dbReference>
<accession>A0A290Z3G9</accession>
<dbReference type="EMBL" id="CP023445">
    <property type="protein sequence ID" value="ATE53580.1"/>
    <property type="molecule type" value="Genomic_DNA"/>
</dbReference>
<organism evidence="2 3">
    <name type="scientific">Actinosynnema pretiosum</name>
    <dbReference type="NCBI Taxonomy" id="42197"/>
    <lineage>
        <taxon>Bacteria</taxon>
        <taxon>Bacillati</taxon>
        <taxon>Actinomycetota</taxon>
        <taxon>Actinomycetes</taxon>
        <taxon>Pseudonocardiales</taxon>
        <taxon>Pseudonocardiaceae</taxon>
        <taxon>Actinosynnema</taxon>
    </lineage>
</organism>
<evidence type="ECO:0000313" key="2">
    <source>
        <dbReference type="EMBL" id="ATE53580.1"/>
    </source>
</evidence>
<name>A0A290Z3G9_9PSEU</name>
<reference evidence="2" key="1">
    <citation type="submission" date="2017-09" db="EMBL/GenBank/DDBJ databases">
        <title>Complete Genome Sequence of ansamitocin-producing Bacterium Actinosynnema pretiosum X47.</title>
        <authorList>
            <person name="Cao G."/>
            <person name="Zong G."/>
            <person name="Zhong C."/>
            <person name="Fu J."/>
        </authorList>
    </citation>
    <scope>NUCLEOTIDE SEQUENCE [LARGE SCALE GENOMIC DNA]</scope>
    <source>
        <strain evidence="2">X47</strain>
    </source>
</reference>
<protein>
    <submittedName>
        <fullName evidence="2">dTDP-4-dehydrorhamnose reductase</fullName>
    </submittedName>
</protein>
<dbReference type="Gene3D" id="3.40.50.720">
    <property type="entry name" value="NAD(P)-binding Rossmann-like Domain"/>
    <property type="match status" value="1"/>
</dbReference>
<dbReference type="PANTHER" id="PTHR43242:SF1">
    <property type="entry name" value="NAD(P)-BINDING ROSSMANN-FOLD SUPERFAMILY PROTEIN"/>
    <property type="match status" value="1"/>
</dbReference>
<evidence type="ECO:0000313" key="3">
    <source>
        <dbReference type="Proteomes" id="UP000218505"/>
    </source>
</evidence>